<feature type="domain" description="Protein kinase" evidence="1">
    <location>
        <begin position="1"/>
        <end position="79"/>
    </location>
</feature>
<dbReference type="Gene3D" id="1.10.510.10">
    <property type="entry name" value="Transferase(Phosphotransferase) domain 1"/>
    <property type="match status" value="1"/>
</dbReference>
<accession>A0A914CF01</accession>
<keyword evidence="2" id="KW-1185">Reference proteome</keyword>
<dbReference type="PROSITE" id="PS50011">
    <property type="entry name" value="PROTEIN_KINASE_DOM"/>
    <property type="match status" value="1"/>
</dbReference>
<organism evidence="2 3">
    <name type="scientific">Acrobeloides nanus</name>
    <dbReference type="NCBI Taxonomy" id="290746"/>
    <lineage>
        <taxon>Eukaryota</taxon>
        <taxon>Metazoa</taxon>
        <taxon>Ecdysozoa</taxon>
        <taxon>Nematoda</taxon>
        <taxon>Chromadorea</taxon>
        <taxon>Rhabditida</taxon>
        <taxon>Tylenchina</taxon>
        <taxon>Cephalobomorpha</taxon>
        <taxon>Cephaloboidea</taxon>
        <taxon>Cephalobidae</taxon>
        <taxon>Acrobeloides</taxon>
    </lineage>
</organism>
<dbReference type="GO" id="GO:0005524">
    <property type="term" value="F:ATP binding"/>
    <property type="evidence" value="ECO:0007669"/>
    <property type="project" value="InterPro"/>
</dbReference>
<reference evidence="3" key="1">
    <citation type="submission" date="2022-11" db="UniProtKB">
        <authorList>
            <consortium name="WormBaseParasite"/>
        </authorList>
    </citation>
    <scope>IDENTIFICATION</scope>
</reference>
<evidence type="ECO:0000313" key="2">
    <source>
        <dbReference type="Proteomes" id="UP000887540"/>
    </source>
</evidence>
<dbReference type="InterPro" id="IPR000719">
    <property type="entry name" value="Prot_kinase_dom"/>
</dbReference>
<dbReference type="Proteomes" id="UP000887540">
    <property type="component" value="Unplaced"/>
</dbReference>
<sequence>MSQKPAYDIVIPIHWMAIEVLTDPTKYSDRSDVWSFGVVIWEIFERGKTPYGTMSVKEIRDFLNEGKRLPKPNSCPEEM</sequence>
<dbReference type="GO" id="GO:0043235">
    <property type="term" value="C:receptor complex"/>
    <property type="evidence" value="ECO:0007669"/>
    <property type="project" value="TreeGrafter"/>
</dbReference>
<dbReference type="InterPro" id="IPR050122">
    <property type="entry name" value="RTK"/>
</dbReference>
<dbReference type="Pfam" id="PF07714">
    <property type="entry name" value="PK_Tyr_Ser-Thr"/>
    <property type="match status" value="1"/>
</dbReference>
<evidence type="ECO:0000313" key="3">
    <source>
        <dbReference type="WBParaSite" id="ACRNAN_Path_990.g3811.t1"/>
    </source>
</evidence>
<protein>
    <submittedName>
        <fullName evidence="3">Protein kinase domain-containing protein</fullName>
    </submittedName>
</protein>
<dbReference type="InterPro" id="IPR011009">
    <property type="entry name" value="Kinase-like_dom_sf"/>
</dbReference>
<dbReference type="GO" id="GO:0004714">
    <property type="term" value="F:transmembrane receptor protein tyrosine kinase activity"/>
    <property type="evidence" value="ECO:0007669"/>
    <property type="project" value="TreeGrafter"/>
</dbReference>
<dbReference type="GO" id="GO:0005886">
    <property type="term" value="C:plasma membrane"/>
    <property type="evidence" value="ECO:0007669"/>
    <property type="project" value="TreeGrafter"/>
</dbReference>
<dbReference type="SUPFAM" id="SSF56112">
    <property type="entry name" value="Protein kinase-like (PK-like)"/>
    <property type="match status" value="1"/>
</dbReference>
<proteinExistence type="predicted"/>
<dbReference type="PANTHER" id="PTHR24416">
    <property type="entry name" value="TYROSINE-PROTEIN KINASE RECEPTOR"/>
    <property type="match status" value="1"/>
</dbReference>
<dbReference type="AlphaFoldDB" id="A0A914CF01"/>
<dbReference type="InterPro" id="IPR001245">
    <property type="entry name" value="Ser-Thr/Tyr_kinase_cat_dom"/>
</dbReference>
<dbReference type="WBParaSite" id="ACRNAN_Path_990.g3811.t1">
    <property type="protein sequence ID" value="ACRNAN_Path_990.g3811.t1"/>
    <property type="gene ID" value="ACRNAN_Path_990.g3811"/>
</dbReference>
<evidence type="ECO:0000259" key="1">
    <source>
        <dbReference type="PROSITE" id="PS50011"/>
    </source>
</evidence>
<dbReference type="GO" id="GO:0007169">
    <property type="term" value="P:cell surface receptor protein tyrosine kinase signaling pathway"/>
    <property type="evidence" value="ECO:0007669"/>
    <property type="project" value="TreeGrafter"/>
</dbReference>
<name>A0A914CF01_9BILA</name>
<dbReference type="PANTHER" id="PTHR24416:SF611">
    <property type="entry name" value="TYROSINE-PROTEIN KINASE TRANSMEMBRANE RECEPTOR ROR"/>
    <property type="match status" value="1"/>
</dbReference>